<sequence length="875" mass="101810">MCLLYRLPLFHFDHEDPATLEQHREVILEAIKLSSTAFYRELEGKPFAELDSKLRIKLRKYLLRGRFRPTPFGKFAGVGLGKWGTELDLSFPLQAEEIDPNSRINSSTLTESAKNPLDGNYRLIPGIHKKLGYYHALIFDFKNKHWKGCKLPVNSVFNTLIQYASKQPIDFNAFQQLLNPEGSTSDSEHAIILWQQILETGFLTPDYGIKSQNSGKDMVVNNHLEIPETTRLQLQQCIDSAGALFTKEESTYIRDFKIWFTNQVDDRYLKLQTLLSQSDFLSGQFLQPNNFTKNDIAPILLGNQTEHSLDLQGFFPKKELDKRIHDIQLLFRLDSLGNPVLENIVCNRPFVYTGRFNRDPAIEAHSQTIKNQIYTDKDVIYAHIALKESDSKQHIFNVRNIFEYEITPFIPKTKKQLGFDELYIGISNNQIHLFHKASGKRVIPVVMHPLNGEQITHPILRLLWEIAHQERFRFMPYQSETLSNAPFCPQLNWGKICLQSRRWRLARENFPDIHELQKILDKTDIPQHILAGHADRELLLNRFNKEDLQILWQELQRSQTLTLCDPSWYPSGIFRSADGTAAYPQLVFQYSRSKHVAKSAGEFNPIAEAQDNCLCFTLTLCDSDVPEVLEYLFSHLEKPEVRRHAPCWFFLNYSKNGASEIRLRLLDIAAAEKNVLLASFSNLFCQEALDWKAVSYFPENSKYGVKYLKISHRLFHLESKFLASKTRGNLHMNYSPSEKENLIIRLWTTLLTQSLNYRQLFDELKNDVKSMPSNKVCTYKAVFDYVSKVDKESFPITLYLNNFHSHEYFNALGKSGIHFLLNHLHMMINRFFPLQTQHHERRIRYRLYRELGKQIYSIPRATTASRPKAEFISSN</sequence>
<dbReference type="AlphaFoldDB" id="A0A5C7AAM4"/>
<gene>
    <name evidence="3" type="ORF">ESV85_18610</name>
</gene>
<comment type="caution">
    <text evidence="3">The sequence shown here is derived from an EMBL/GenBank/DDBJ whole genome shotgun (WGS) entry which is preliminary data.</text>
</comment>
<proteinExistence type="predicted"/>
<dbReference type="Pfam" id="PF14028">
    <property type="entry name" value="Lant_dehydr_C"/>
    <property type="match status" value="1"/>
</dbReference>
<evidence type="ECO:0000313" key="4">
    <source>
        <dbReference type="Proteomes" id="UP000321935"/>
    </source>
</evidence>
<evidence type="ECO:0000259" key="2">
    <source>
        <dbReference type="Pfam" id="PF14028"/>
    </source>
</evidence>
<feature type="domain" description="Lantibiotic dehydratase N-terminal" evidence="1">
    <location>
        <begin position="24"/>
        <end position="95"/>
    </location>
</feature>
<dbReference type="OrthoDB" id="1273722at2"/>
<evidence type="ECO:0000313" key="3">
    <source>
        <dbReference type="EMBL" id="TXE04753.1"/>
    </source>
</evidence>
<protein>
    <recommendedName>
        <fullName evidence="5">Lantibiotic dehydratase, C terminus</fullName>
    </recommendedName>
</protein>
<accession>A0A5C7AAM4</accession>
<evidence type="ECO:0008006" key="5">
    <source>
        <dbReference type="Google" id="ProtNLM"/>
    </source>
</evidence>
<name>A0A5C7AAM4_9BACT</name>
<reference evidence="3 4" key="1">
    <citation type="submission" date="2019-08" db="EMBL/GenBank/DDBJ databases">
        <title>Genomes sequence of Algoriphagus aquimarinus ACAM450.</title>
        <authorList>
            <person name="Bowman J.P."/>
        </authorList>
    </citation>
    <scope>NUCLEOTIDE SEQUENCE [LARGE SCALE GENOMIC DNA]</scope>
    <source>
        <strain evidence="3 4">ACAM 450</strain>
    </source>
</reference>
<dbReference type="Pfam" id="PF04738">
    <property type="entry name" value="Lant_dehydr_N"/>
    <property type="match status" value="2"/>
</dbReference>
<dbReference type="InterPro" id="IPR006827">
    <property type="entry name" value="Lant_deHydtase_N"/>
</dbReference>
<feature type="domain" description="Thiopeptide-type bacteriocin biosynthesis" evidence="2">
    <location>
        <begin position="632"/>
        <end position="849"/>
    </location>
</feature>
<dbReference type="Proteomes" id="UP000321935">
    <property type="component" value="Unassembled WGS sequence"/>
</dbReference>
<evidence type="ECO:0000259" key="1">
    <source>
        <dbReference type="Pfam" id="PF04738"/>
    </source>
</evidence>
<dbReference type="InterPro" id="IPR023809">
    <property type="entry name" value="Thiopep_bacteriocin_synth_dom"/>
</dbReference>
<organism evidence="3 4">
    <name type="scientific">Algoriphagus aquimarinus</name>
    <dbReference type="NCBI Taxonomy" id="237018"/>
    <lineage>
        <taxon>Bacteria</taxon>
        <taxon>Pseudomonadati</taxon>
        <taxon>Bacteroidota</taxon>
        <taxon>Cytophagia</taxon>
        <taxon>Cytophagales</taxon>
        <taxon>Cyclobacteriaceae</taxon>
        <taxon>Algoriphagus</taxon>
    </lineage>
</organism>
<feature type="domain" description="Lantibiotic dehydratase N-terminal" evidence="1">
    <location>
        <begin position="353"/>
        <end position="551"/>
    </location>
</feature>
<dbReference type="EMBL" id="VORW01000020">
    <property type="protein sequence ID" value="TXE04753.1"/>
    <property type="molecule type" value="Genomic_DNA"/>
</dbReference>